<protein>
    <submittedName>
        <fullName evidence="1">Uncharacterized protein</fullName>
    </submittedName>
</protein>
<sequence length="79" mass="9105">MFSLLLGKGHGGCRIYGKGQLSRWLQIVNCCGWIYVRLSELFPIDFYCGEQAADLEIKGMLLLNIHEVSSWFYISCWLL</sequence>
<dbReference type="EMBL" id="FN667742">
    <property type="protein sequence ID" value="CBJ90147.1"/>
    <property type="molecule type" value="Genomic_DNA"/>
</dbReference>
<evidence type="ECO:0000313" key="1">
    <source>
        <dbReference type="EMBL" id="CBJ90147.1"/>
    </source>
</evidence>
<dbReference type="KEGG" id="xne:XNC1_2087"/>
<dbReference type="STRING" id="406817.XNC1_2087"/>
<dbReference type="HOGENOM" id="CLU_2605248_0_0_6"/>
<dbReference type="AlphaFoldDB" id="D3VEN5"/>
<gene>
    <name evidence="1" type="ordered locus">XNC1_2087</name>
</gene>
<accession>D3VEN5</accession>
<reference evidence="1 2" key="1">
    <citation type="journal article" date="2011" name="PLoS ONE">
        <title>The entomopathogenic bacterial endosymbionts xenorhabdus and photorhabdus: convergent lifestyles from divergent genomes.</title>
        <authorList>
            <person name="Chaston J.M."/>
            <person name="Suen G."/>
            <person name="Tucker S.L."/>
            <person name="Andersen A.W."/>
            <person name="Bhasin A."/>
            <person name="Bode E."/>
            <person name="Bode H.B."/>
            <person name="Brachmann A.O."/>
            <person name="Cowles C.E."/>
            <person name="Cowles K.N."/>
            <person name="Darby C."/>
            <person name="de Leon L."/>
            <person name="Drace K."/>
            <person name="Du Z."/>
            <person name="Givaudan A."/>
            <person name="Herbert Tran E.E."/>
            <person name="Jewell K.A."/>
            <person name="Knack J.J."/>
            <person name="Krasomil-Osterfeld K.C."/>
            <person name="Kukor R."/>
            <person name="Lanois A."/>
            <person name="Latreille P."/>
            <person name="Leimgruber N.K."/>
            <person name="Lipke C.M."/>
            <person name="Liu R."/>
            <person name="Lu X."/>
            <person name="Martens E.C."/>
            <person name="Marri P.R."/>
            <person name="Medigue C."/>
            <person name="Menard M.L."/>
            <person name="Miller N.M."/>
            <person name="Morales-Soto N."/>
            <person name="Norton S."/>
            <person name="Ogier J.C."/>
            <person name="Orchard S.S."/>
            <person name="Park D."/>
            <person name="Park Y."/>
            <person name="Qurollo B.A."/>
            <person name="Sugar D.R."/>
            <person name="Richards G.R."/>
            <person name="Rouy Z."/>
            <person name="Slominski B."/>
            <person name="Slominski K."/>
            <person name="Snyder H."/>
            <person name="Tjaden B.C."/>
            <person name="van der Hoeven R."/>
            <person name="Welch R.D."/>
            <person name="Wheeler C."/>
            <person name="Xiang B."/>
            <person name="Barbazuk B."/>
            <person name="Gaudriault S."/>
            <person name="Goodner B."/>
            <person name="Slater S.C."/>
            <person name="Forst S."/>
            <person name="Goldman B.S."/>
            <person name="Goodrich-Blair H."/>
        </authorList>
    </citation>
    <scope>NUCLEOTIDE SEQUENCE [LARGE SCALE GENOMIC DNA]</scope>
    <source>
        <strain evidence="2">ATCC 19061 / DSM 3370 / CCUG 14189 / LMG 1036 / NCIMB 9965 / AN6</strain>
    </source>
</reference>
<organism evidence="1 2">
    <name type="scientific">Xenorhabdus nematophila (strain ATCC 19061 / DSM 3370 / CCUG 14189 / LMG 1036 / NCIMB 9965 / AN6)</name>
    <dbReference type="NCBI Taxonomy" id="406817"/>
    <lineage>
        <taxon>Bacteria</taxon>
        <taxon>Pseudomonadati</taxon>
        <taxon>Pseudomonadota</taxon>
        <taxon>Gammaproteobacteria</taxon>
        <taxon>Enterobacterales</taxon>
        <taxon>Morganellaceae</taxon>
        <taxon>Xenorhabdus</taxon>
    </lineage>
</organism>
<dbReference type="Proteomes" id="UP000008075">
    <property type="component" value="Chromosome"/>
</dbReference>
<proteinExistence type="predicted"/>
<name>D3VEN5_XENNA</name>
<evidence type="ECO:0000313" key="2">
    <source>
        <dbReference type="Proteomes" id="UP000008075"/>
    </source>
</evidence>
<keyword evidence="2" id="KW-1185">Reference proteome</keyword>